<evidence type="ECO:0000313" key="3">
    <source>
        <dbReference type="Proteomes" id="UP000275078"/>
    </source>
</evidence>
<feature type="compositionally biased region" description="Polar residues" evidence="1">
    <location>
        <begin position="36"/>
        <end position="60"/>
    </location>
</feature>
<name>A0A3N4H557_ASCIM</name>
<dbReference type="EMBL" id="ML120333">
    <property type="protein sequence ID" value="RPA70503.1"/>
    <property type="molecule type" value="Genomic_DNA"/>
</dbReference>
<gene>
    <name evidence="2" type="ORF">BJ508DRAFT_316460</name>
</gene>
<protein>
    <submittedName>
        <fullName evidence="2">Uncharacterized protein</fullName>
    </submittedName>
</protein>
<feature type="region of interest" description="Disordered" evidence="1">
    <location>
        <begin position="1"/>
        <end position="136"/>
    </location>
</feature>
<keyword evidence="3" id="KW-1185">Reference proteome</keyword>
<accession>A0A3N4H557</accession>
<dbReference type="STRING" id="1160509.A0A3N4H557"/>
<evidence type="ECO:0000256" key="1">
    <source>
        <dbReference type="SAM" id="MobiDB-lite"/>
    </source>
</evidence>
<dbReference type="Proteomes" id="UP000275078">
    <property type="component" value="Unassembled WGS sequence"/>
</dbReference>
<evidence type="ECO:0000313" key="2">
    <source>
        <dbReference type="EMBL" id="RPA70503.1"/>
    </source>
</evidence>
<feature type="non-terminal residue" evidence="2">
    <location>
        <position position="136"/>
    </location>
</feature>
<reference evidence="2 3" key="1">
    <citation type="journal article" date="2018" name="Nat. Ecol. Evol.">
        <title>Pezizomycetes genomes reveal the molecular basis of ectomycorrhizal truffle lifestyle.</title>
        <authorList>
            <person name="Murat C."/>
            <person name="Payen T."/>
            <person name="Noel B."/>
            <person name="Kuo A."/>
            <person name="Morin E."/>
            <person name="Chen J."/>
            <person name="Kohler A."/>
            <person name="Krizsan K."/>
            <person name="Balestrini R."/>
            <person name="Da Silva C."/>
            <person name="Montanini B."/>
            <person name="Hainaut M."/>
            <person name="Levati E."/>
            <person name="Barry K.W."/>
            <person name="Belfiori B."/>
            <person name="Cichocki N."/>
            <person name="Clum A."/>
            <person name="Dockter R.B."/>
            <person name="Fauchery L."/>
            <person name="Guy J."/>
            <person name="Iotti M."/>
            <person name="Le Tacon F."/>
            <person name="Lindquist E.A."/>
            <person name="Lipzen A."/>
            <person name="Malagnac F."/>
            <person name="Mello A."/>
            <person name="Molinier V."/>
            <person name="Miyauchi S."/>
            <person name="Poulain J."/>
            <person name="Riccioni C."/>
            <person name="Rubini A."/>
            <person name="Sitrit Y."/>
            <person name="Splivallo R."/>
            <person name="Traeger S."/>
            <person name="Wang M."/>
            <person name="Zifcakova L."/>
            <person name="Wipf D."/>
            <person name="Zambonelli A."/>
            <person name="Paolocci F."/>
            <person name="Nowrousian M."/>
            <person name="Ottonello S."/>
            <person name="Baldrian P."/>
            <person name="Spatafora J.W."/>
            <person name="Henrissat B."/>
            <person name="Nagy L.G."/>
            <person name="Aury J.M."/>
            <person name="Wincker P."/>
            <person name="Grigoriev I.V."/>
            <person name="Bonfante P."/>
            <person name="Martin F.M."/>
        </authorList>
    </citation>
    <scope>NUCLEOTIDE SEQUENCE [LARGE SCALE GENOMIC DNA]</scope>
    <source>
        <strain evidence="2 3">RN42</strain>
    </source>
</reference>
<sequence>MAPQKTVAKAKTSKAASKNTPVNLPVTPSVERQAGTAIQDSRVSLGQTNSSIETYTSITLETPKKASTKRTSVSTKGKNATRQSAAEKENEVQPSQGTQGTLASDVPPPNPVQDGDVIRSVSNDQHNTALEGILHR</sequence>
<dbReference type="AlphaFoldDB" id="A0A3N4H557"/>
<feature type="compositionally biased region" description="Low complexity" evidence="1">
    <location>
        <begin position="1"/>
        <end position="18"/>
    </location>
</feature>
<organism evidence="2 3">
    <name type="scientific">Ascobolus immersus RN42</name>
    <dbReference type="NCBI Taxonomy" id="1160509"/>
    <lineage>
        <taxon>Eukaryota</taxon>
        <taxon>Fungi</taxon>
        <taxon>Dikarya</taxon>
        <taxon>Ascomycota</taxon>
        <taxon>Pezizomycotina</taxon>
        <taxon>Pezizomycetes</taxon>
        <taxon>Pezizales</taxon>
        <taxon>Ascobolaceae</taxon>
        <taxon>Ascobolus</taxon>
    </lineage>
</organism>
<proteinExistence type="predicted"/>
<feature type="compositionally biased region" description="Polar residues" evidence="1">
    <location>
        <begin position="92"/>
        <end position="102"/>
    </location>
</feature>
<feature type="compositionally biased region" description="Polar residues" evidence="1">
    <location>
        <begin position="69"/>
        <end position="84"/>
    </location>
</feature>